<evidence type="ECO:0000313" key="1">
    <source>
        <dbReference type="EMBL" id="UYV73943.1"/>
    </source>
</evidence>
<organism evidence="1 2">
    <name type="scientific">Cordylochernes scorpioides</name>
    <dbReference type="NCBI Taxonomy" id="51811"/>
    <lineage>
        <taxon>Eukaryota</taxon>
        <taxon>Metazoa</taxon>
        <taxon>Ecdysozoa</taxon>
        <taxon>Arthropoda</taxon>
        <taxon>Chelicerata</taxon>
        <taxon>Arachnida</taxon>
        <taxon>Pseudoscorpiones</taxon>
        <taxon>Cheliferoidea</taxon>
        <taxon>Chernetidae</taxon>
        <taxon>Cordylochernes</taxon>
    </lineage>
</organism>
<evidence type="ECO:0000313" key="2">
    <source>
        <dbReference type="Proteomes" id="UP001235939"/>
    </source>
</evidence>
<dbReference type="Proteomes" id="UP001235939">
    <property type="component" value="Chromosome 11"/>
</dbReference>
<keyword evidence="2" id="KW-1185">Reference proteome</keyword>
<name>A0ABY6KZ01_9ARAC</name>
<dbReference type="EMBL" id="CP092873">
    <property type="protein sequence ID" value="UYV73943.1"/>
    <property type="molecule type" value="Genomic_DNA"/>
</dbReference>
<accession>A0ABY6KZ01</accession>
<proteinExistence type="predicted"/>
<gene>
    <name evidence="1" type="ORF">LAZ67_11001545</name>
</gene>
<protein>
    <submittedName>
        <fullName evidence="1">Uncharacterized protein</fullName>
    </submittedName>
</protein>
<reference evidence="1 2" key="1">
    <citation type="submission" date="2022-01" db="EMBL/GenBank/DDBJ databases">
        <title>A chromosomal length assembly of Cordylochernes scorpioides.</title>
        <authorList>
            <person name="Zeh D."/>
            <person name="Zeh J."/>
        </authorList>
    </citation>
    <scope>NUCLEOTIDE SEQUENCE [LARGE SCALE GENOMIC DNA]</scope>
    <source>
        <strain evidence="1">IN4F17</strain>
        <tissue evidence="1">Whole Body</tissue>
    </source>
</reference>
<sequence length="163" mass="18463">MASIESVLIKEGPGVMIGDVSRMFRHSDGNGSTCLANVCGRALLTRDRVDRANRMEGSQIEIWRYNKAFVLRNFELLMISYSTTGGEVRYSRSKERFETPWFIIFSRGLLPESENKTDTIKREEITMNVTTEAATQDSNYYVQHLPRSPSVFSQEGGEAPRIG</sequence>